<evidence type="ECO:0000313" key="4">
    <source>
        <dbReference type="Proteomes" id="UP001055439"/>
    </source>
</evidence>
<feature type="transmembrane region" description="Helical" evidence="2">
    <location>
        <begin position="281"/>
        <end position="302"/>
    </location>
</feature>
<evidence type="ECO:0000313" key="3">
    <source>
        <dbReference type="EMBL" id="URD77203.1"/>
    </source>
</evidence>
<keyword evidence="4" id="KW-1185">Reference proteome</keyword>
<dbReference type="OrthoDB" id="1899142at2759"/>
<feature type="compositionally biased region" description="Polar residues" evidence="1">
    <location>
        <begin position="336"/>
        <end position="355"/>
    </location>
</feature>
<dbReference type="Proteomes" id="UP001055439">
    <property type="component" value="Chromosome 10"/>
</dbReference>
<proteinExistence type="predicted"/>
<keyword evidence="2" id="KW-0812">Transmembrane</keyword>
<keyword evidence="2" id="KW-0472">Membrane</keyword>
<feature type="region of interest" description="Disordered" evidence="1">
    <location>
        <begin position="220"/>
        <end position="247"/>
    </location>
</feature>
<evidence type="ECO:0008006" key="5">
    <source>
        <dbReference type="Google" id="ProtNLM"/>
    </source>
</evidence>
<accession>A0A9E7JDK3</accession>
<organism evidence="3 4">
    <name type="scientific">Musa troglodytarum</name>
    <name type="common">fe'i banana</name>
    <dbReference type="NCBI Taxonomy" id="320322"/>
    <lineage>
        <taxon>Eukaryota</taxon>
        <taxon>Viridiplantae</taxon>
        <taxon>Streptophyta</taxon>
        <taxon>Embryophyta</taxon>
        <taxon>Tracheophyta</taxon>
        <taxon>Spermatophyta</taxon>
        <taxon>Magnoliopsida</taxon>
        <taxon>Liliopsida</taxon>
        <taxon>Zingiberales</taxon>
        <taxon>Musaceae</taxon>
        <taxon>Musa</taxon>
    </lineage>
</organism>
<reference evidence="3" key="1">
    <citation type="submission" date="2022-05" db="EMBL/GenBank/DDBJ databases">
        <title>The Musa troglodytarum L. genome provides insights into the mechanism of non-climacteric behaviour and enrichment of carotenoids.</title>
        <authorList>
            <person name="Wang J."/>
        </authorList>
    </citation>
    <scope>NUCLEOTIDE SEQUENCE</scope>
    <source>
        <tissue evidence="3">Leaf</tissue>
    </source>
</reference>
<dbReference type="AlphaFoldDB" id="A0A9E7JDK3"/>
<feature type="region of interest" description="Disordered" evidence="1">
    <location>
        <begin position="46"/>
        <end position="71"/>
    </location>
</feature>
<dbReference type="PANTHER" id="PTHR34188">
    <property type="entry name" value="OS01G0299500 PROTEIN"/>
    <property type="match status" value="1"/>
</dbReference>
<evidence type="ECO:0000256" key="2">
    <source>
        <dbReference type="SAM" id="Phobius"/>
    </source>
</evidence>
<feature type="compositionally biased region" description="Basic residues" evidence="1">
    <location>
        <begin position="223"/>
        <end position="233"/>
    </location>
</feature>
<keyword evidence="2" id="KW-1133">Transmembrane helix</keyword>
<sequence length="355" mass="38385">MPVPLSGFDRMIRFMGKKWKICDLAEVIATIRRSVGWKNTNLQHSGDVAGPEDSVNAGKSMGVGGGEVGHQRSVLTASPPQISTRAPLRLTNPRGDLLRRRELPIKESSTAIDLNRRGKNMRSIDRDVVVDLESGMNALINQREGSKDVDLSAGQGRRVMNKGWGGLMGIDGFMNVEEAVKSANIMTSCSALPLTNAEASGDKRDRGEESLNLLEKKVGAEKTKKKGCKKPPKPPRPPKSPPLDAADQKLIREISELAMMKRARIERMKQKMKNAKSTSSNGNLCALVVTILFCLVIIWQGAFSGGNSTAGFHGSPESSLRIGSGLISVRFHKNASENGRNMPDSATSNNAEAVS</sequence>
<feature type="region of interest" description="Disordered" evidence="1">
    <location>
        <begin position="334"/>
        <end position="355"/>
    </location>
</feature>
<gene>
    <name evidence="3" type="ORF">MUK42_03066</name>
</gene>
<protein>
    <recommendedName>
        <fullName evidence="5">Transmembrane protein</fullName>
    </recommendedName>
</protein>
<name>A0A9E7JDK3_9LILI</name>
<dbReference type="PANTHER" id="PTHR34188:SF5">
    <property type="entry name" value="OS05G0131900 PROTEIN"/>
    <property type="match status" value="1"/>
</dbReference>
<evidence type="ECO:0000256" key="1">
    <source>
        <dbReference type="SAM" id="MobiDB-lite"/>
    </source>
</evidence>
<dbReference type="EMBL" id="CP097503">
    <property type="protein sequence ID" value="URD77203.1"/>
    <property type="molecule type" value="Genomic_DNA"/>
</dbReference>